<sequence length="78" mass="9333">MNEKKHERFLKVAGHRMDLLICDFRKLGNCASKNNYEYTEREVALIFEELDRQIHLLREQFEGKKKFSLRSAPEDSCQ</sequence>
<comment type="caution">
    <text evidence="1">The sequence shown here is derived from an EMBL/GenBank/DDBJ whole genome shotgun (WGS) entry which is preliminary data.</text>
</comment>
<dbReference type="Proteomes" id="UP000719500">
    <property type="component" value="Unassembled WGS sequence"/>
</dbReference>
<name>A0ABS2FR77_9FIRM</name>
<keyword evidence="2" id="KW-1185">Reference proteome</keyword>
<evidence type="ECO:0000313" key="2">
    <source>
        <dbReference type="Proteomes" id="UP000719500"/>
    </source>
</evidence>
<proteinExistence type="predicted"/>
<dbReference type="EMBL" id="JACSNX010000001">
    <property type="protein sequence ID" value="MBM6850094.1"/>
    <property type="molecule type" value="Genomic_DNA"/>
</dbReference>
<accession>A0ABS2FR77</accession>
<dbReference type="RefSeq" id="WP_204801770.1">
    <property type="nucleotide sequence ID" value="NZ_JACSNX010000001.1"/>
</dbReference>
<organism evidence="1 2">
    <name type="scientific">Oscillibacter valericigenes</name>
    <dbReference type="NCBI Taxonomy" id="351091"/>
    <lineage>
        <taxon>Bacteria</taxon>
        <taxon>Bacillati</taxon>
        <taxon>Bacillota</taxon>
        <taxon>Clostridia</taxon>
        <taxon>Eubacteriales</taxon>
        <taxon>Oscillospiraceae</taxon>
        <taxon>Oscillibacter</taxon>
    </lineage>
</organism>
<reference evidence="1 2" key="1">
    <citation type="journal article" date="2021" name="Sci. Rep.">
        <title>The distribution of antibiotic resistance genes in chicken gut microbiota commensals.</title>
        <authorList>
            <person name="Juricova H."/>
            <person name="Matiasovicova J."/>
            <person name="Kubasova T."/>
            <person name="Cejkova D."/>
            <person name="Rychlik I."/>
        </authorList>
    </citation>
    <scope>NUCLEOTIDE SEQUENCE [LARGE SCALE GENOMIC DNA]</scope>
    <source>
        <strain evidence="1 2">An411</strain>
    </source>
</reference>
<gene>
    <name evidence="1" type="ORF">H9X91_01410</name>
</gene>
<protein>
    <submittedName>
        <fullName evidence="1">Uncharacterized protein</fullName>
    </submittedName>
</protein>
<evidence type="ECO:0000313" key="1">
    <source>
        <dbReference type="EMBL" id="MBM6850094.1"/>
    </source>
</evidence>